<reference evidence="2 3" key="1">
    <citation type="submission" date="2016-09" db="EMBL/GenBank/DDBJ databases">
        <title>Extensive genetic diversity and differential bi-allelic expression allows diatom success in the polar Southern Ocean.</title>
        <authorList>
            <consortium name="DOE Joint Genome Institute"/>
            <person name="Mock T."/>
            <person name="Otillar R.P."/>
            <person name="Strauss J."/>
            <person name="Dupont C."/>
            <person name="Frickenhaus S."/>
            <person name="Maumus F."/>
            <person name="Mcmullan M."/>
            <person name="Sanges R."/>
            <person name="Schmutz J."/>
            <person name="Toseland A."/>
            <person name="Valas R."/>
            <person name="Veluchamy A."/>
            <person name="Ward B.J."/>
            <person name="Allen A."/>
            <person name="Barry K."/>
            <person name="Falciatore A."/>
            <person name="Ferrante M."/>
            <person name="Fortunato A.E."/>
            <person name="Gloeckner G."/>
            <person name="Gruber A."/>
            <person name="Hipkin R."/>
            <person name="Janech M."/>
            <person name="Kroth P."/>
            <person name="Leese F."/>
            <person name="Lindquist E."/>
            <person name="Lyon B.R."/>
            <person name="Martin J."/>
            <person name="Mayer C."/>
            <person name="Parker M."/>
            <person name="Quesneville H."/>
            <person name="Raymond J."/>
            <person name="Uhlig C."/>
            <person name="Valentin K.U."/>
            <person name="Worden A.Z."/>
            <person name="Armbrust E.V."/>
            <person name="Bowler C."/>
            <person name="Green B."/>
            <person name="Moulton V."/>
            <person name="Van Oosterhout C."/>
            <person name="Grigoriev I."/>
        </authorList>
    </citation>
    <scope>NUCLEOTIDE SEQUENCE [LARGE SCALE GENOMIC DNA]</scope>
    <source>
        <strain evidence="2 3">CCMP1102</strain>
    </source>
</reference>
<feature type="region of interest" description="Disordered" evidence="1">
    <location>
        <begin position="107"/>
        <end position="130"/>
    </location>
</feature>
<evidence type="ECO:0000313" key="2">
    <source>
        <dbReference type="EMBL" id="OEU11199.1"/>
    </source>
</evidence>
<sequence>MSRRVAVLVTTASRRSYLKDVVRTKSLQPINPIIESLPSHENVLKSLTYNGSSDSSSLLKLLPDFSYIEPHHINDKIIGSIRRQYNVDLAQLEVKLAASTTRSATAVSNYQSDEETNGAIDTNNASSSSSSISSNLLLLELDRLQAPIMQLEDISELHTSLASPPDQIEDWYNASDKVYEQTGNLLEKMYQSRIIYRALVDNKQQQQQNQSSSASASKSSSFLVPFLKRGCHIEIEDNDNNDSNNDNRNSQYIEIQNELMILNQRLLSIINYEKSSKAMRLQCMSDMYNCIGLTRLQSQTLLDNGNNEDNNEESNNSSVWNLAKLQHNHLIHDPQKELLDTIYPEITKFLLPHLPKQTKLNLDGVGAFLDSKNQDGSLHSNNKYTMSSMMTEIQRKELLKSKYDFKQRIRLHGAIAGIIDFCDTILGIHVVQEEQEQDDSKASNKGWNKNFMEMWILNDGFLNRLAQLSSSSSSSSTEDNDDNANVNDDDEQQQQQQQDEVMLFDDDTLQILRNDYKKEKALHITNTMFLSALQFEVFTIFNPRGDETLVGLQERIANLYLPKSCQPDTSDLSPLLAVFQQSNDSQYMSMHATLYSNIISANLYEKFQFLLYEVRQQEDACKLGIGIRALFLSSNNSNSNSLQKDIEELLLIGDNNKNSNNNNNNKRSTTTLKEKKVEGEDEEDNNNSSISSSIIDDDDTTTNIISCAPLKRVYQFDKI</sequence>
<evidence type="ECO:0000313" key="3">
    <source>
        <dbReference type="Proteomes" id="UP000095751"/>
    </source>
</evidence>
<feature type="compositionally biased region" description="Acidic residues" evidence="1">
    <location>
        <begin position="478"/>
        <end position="492"/>
    </location>
</feature>
<name>A0A1E7EZD7_9STRA</name>
<dbReference type="OrthoDB" id="47427at2759"/>
<accession>A0A1E7EZD7</accession>
<dbReference type="InterPro" id="IPR053019">
    <property type="entry name" value="GATA_zinc_finger"/>
</dbReference>
<proteinExistence type="predicted"/>
<organism evidence="2 3">
    <name type="scientific">Fragilariopsis cylindrus CCMP1102</name>
    <dbReference type="NCBI Taxonomy" id="635003"/>
    <lineage>
        <taxon>Eukaryota</taxon>
        <taxon>Sar</taxon>
        <taxon>Stramenopiles</taxon>
        <taxon>Ochrophyta</taxon>
        <taxon>Bacillariophyta</taxon>
        <taxon>Bacillariophyceae</taxon>
        <taxon>Bacillariophycidae</taxon>
        <taxon>Bacillariales</taxon>
        <taxon>Bacillariaceae</taxon>
        <taxon>Fragilariopsis</taxon>
    </lineage>
</organism>
<gene>
    <name evidence="2" type="ORF">FRACYDRAFT_246312</name>
</gene>
<feature type="region of interest" description="Disordered" evidence="1">
    <location>
        <begin position="654"/>
        <end position="694"/>
    </location>
</feature>
<feature type="compositionally biased region" description="Low complexity" evidence="1">
    <location>
        <begin position="655"/>
        <end position="666"/>
    </location>
</feature>
<dbReference type="PANTHER" id="PTHR23353">
    <property type="entry name" value="RAB-GAP/TBC-RELATED"/>
    <property type="match status" value="1"/>
</dbReference>
<dbReference type="PANTHER" id="PTHR23353:SF32">
    <property type="entry name" value="AAC-RICH MRNA CLONE AAC4 PROTEIN-RELATED"/>
    <property type="match status" value="1"/>
</dbReference>
<keyword evidence="3" id="KW-1185">Reference proteome</keyword>
<evidence type="ECO:0000256" key="1">
    <source>
        <dbReference type="SAM" id="MobiDB-lite"/>
    </source>
</evidence>
<dbReference type="KEGG" id="fcy:FRACYDRAFT_246312"/>
<protein>
    <submittedName>
        <fullName evidence="2">Uncharacterized protein</fullName>
    </submittedName>
</protein>
<dbReference type="AlphaFoldDB" id="A0A1E7EZD7"/>
<dbReference type="EMBL" id="KV784369">
    <property type="protein sequence ID" value="OEU11199.1"/>
    <property type="molecule type" value="Genomic_DNA"/>
</dbReference>
<feature type="region of interest" description="Disordered" evidence="1">
    <location>
        <begin position="468"/>
        <end position="500"/>
    </location>
</feature>
<dbReference type="InParanoid" id="A0A1E7EZD7"/>
<dbReference type="Proteomes" id="UP000095751">
    <property type="component" value="Unassembled WGS sequence"/>
</dbReference>